<keyword evidence="1" id="KW-0472">Membrane</keyword>
<dbReference type="EMBL" id="JBHUIP010000001">
    <property type="protein sequence ID" value="MFD2261352.1"/>
    <property type="molecule type" value="Genomic_DNA"/>
</dbReference>
<sequence length="40" mass="4510">MYDQEMEIRHQKMFNNVMKASTVVGALSIVIIGLMALTLI</sequence>
<evidence type="ECO:0000259" key="2">
    <source>
        <dbReference type="Pfam" id="PF07835"/>
    </source>
</evidence>
<dbReference type="Gene3D" id="1.20.5.160">
    <property type="entry name" value="Bacterial aa3 type cytochrome c oxidase subunit IV"/>
    <property type="match status" value="1"/>
</dbReference>
<accession>A0ABW5DJS3</accession>
<evidence type="ECO:0000256" key="1">
    <source>
        <dbReference type="SAM" id="Phobius"/>
    </source>
</evidence>
<organism evidence="3 4">
    <name type="scientific">Lacibacterium aquatile</name>
    <dbReference type="NCBI Taxonomy" id="1168082"/>
    <lineage>
        <taxon>Bacteria</taxon>
        <taxon>Pseudomonadati</taxon>
        <taxon>Pseudomonadota</taxon>
        <taxon>Alphaproteobacteria</taxon>
        <taxon>Rhodospirillales</taxon>
        <taxon>Rhodospirillaceae</taxon>
    </lineage>
</organism>
<feature type="domain" description="Cytochrome c oxidase subunit IV bacterial aa3 type" evidence="2">
    <location>
        <begin position="5"/>
        <end position="39"/>
    </location>
</feature>
<proteinExistence type="predicted"/>
<dbReference type="InterPro" id="IPR012422">
    <property type="entry name" value="Cyt_c_oxidase_su4_bac-aa3"/>
</dbReference>
<feature type="transmembrane region" description="Helical" evidence="1">
    <location>
        <begin position="20"/>
        <end position="39"/>
    </location>
</feature>
<keyword evidence="4" id="KW-1185">Reference proteome</keyword>
<evidence type="ECO:0000313" key="3">
    <source>
        <dbReference type="EMBL" id="MFD2261352.1"/>
    </source>
</evidence>
<name>A0ABW5DJS3_9PROT</name>
<dbReference type="Pfam" id="PF07835">
    <property type="entry name" value="COX4_pro_2"/>
    <property type="match status" value="1"/>
</dbReference>
<dbReference type="InterPro" id="IPR036596">
    <property type="entry name" value="Cyt-C_aa3_sf"/>
</dbReference>
<dbReference type="RefSeq" id="WP_379873995.1">
    <property type="nucleotide sequence ID" value="NZ_JBHUIP010000001.1"/>
</dbReference>
<reference evidence="4" key="1">
    <citation type="journal article" date="2019" name="Int. J. Syst. Evol. Microbiol.">
        <title>The Global Catalogue of Microorganisms (GCM) 10K type strain sequencing project: providing services to taxonomists for standard genome sequencing and annotation.</title>
        <authorList>
            <consortium name="The Broad Institute Genomics Platform"/>
            <consortium name="The Broad Institute Genome Sequencing Center for Infectious Disease"/>
            <person name="Wu L."/>
            <person name="Ma J."/>
        </authorList>
    </citation>
    <scope>NUCLEOTIDE SEQUENCE [LARGE SCALE GENOMIC DNA]</scope>
    <source>
        <strain evidence="4">CGMCC 1.19062</strain>
    </source>
</reference>
<keyword evidence="1" id="KW-0812">Transmembrane</keyword>
<comment type="caution">
    <text evidence="3">The sequence shown here is derived from an EMBL/GenBank/DDBJ whole genome shotgun (WGS) entry which is preliminary data.</text>
</comment>
<keyword evidence="1" id="KW-1133">Transmembrane helix</keyword>
<dbReference type="Proteomes" id="UP001597295">
    <property type="component" value="Unassembled WGS sequence"/>
</dbReference>
<gene>
    <name evidence="3" type="ORF">ACFSM5_00535</name>
</gene>
<protein>
    <submittedName>
        <fullName evidence="3">Aa3-type cytochrome c oxidase subunit IV</fullName>
    </submittedName>
</protein>
<evidence type="ECO:0000313" key="4">
    <source>
        <dbReference type="Proteomes" id="UP001597295"/>
    </source>
</evidence>